<dbReference type="Gene3D" id="3.10.129.10">
    <property type="entry name" value="Hotdog Thioesterase"/>
    <property type="match status" value="1"/>
</dbReference>
<evidence type="ECO:0000313" key="3">
    <source>
        <dbReference type="EMBL" id="AFM89781.1"/>
    </source>
</evidence>
<evidence type="ECO:0000259" key="2">
    <source>
        <dbReference type="Pfam" id="PF01575"/>
    </source>
</evidence>
<dbReference type="GO" id="GO:0006633">
    <property type="term" value="P:fatty acid biosynthetic process"/>
    <property type="evidence" value="ECO:0007669"/>
    <property type="project" value="TreeGrafter"/>
</dbReference>
<dbReference type="GO" id="GO:0019171">
    <property type="term" value="F:(3R)-hydroxyacyl-[acyl-carrier-protein] dehydratase activity"/>
    <property type="evidence" value="ECO:0007669"/>
    <property type="project" value="TreeGrafter"/>
</dbReference>
<dbReference type="GO" id="GO:0018812">
    <property type="term" value="F:3-hydroxyacyl-CoA dehydratase activity"/>
    <property type="evidence" value="ECO:0007669"/>
    <property type="project" value="UniProtKB-ARBA"/>
</dbReference>
<protein>
    <submittedName>
        <fullName evidence="3">Ribonuclease P 14 subunit-like protein, isoform CRAa</fullName>
    </submittedName>
</protein>
<dbReference type="InterPro" id="IPR029069">
    <property type="entry name" value="HotDog_dom_sf"/>
</dbReference>
<evidence type="ECO:0000256" key="1">
    <source>
        <dbReference type="ARBA" id="ARBA00023239"/>
    </source>
</evidence>
<dbReference type="Pfam" id="PF01575">
    <property type="entry name" value="MaoC_dehydratas"/>
    <property type="match status" value="1"/>
</dbReference>
<dbReference type="SUPFAM" id="SSF54637">
    <property type="entry name" value="Thioesterase/thiol ester dehydrase-isomerase"/>
    <property type="match status" value="1"/>
</dbReference>
<dbReference type="FunFam" id="3.10.129.10:FF:000042">
    <property type="entry name" value="MaoC domain protein dehydratase"/>
    <property type="match status" value="1"/>
</dbReference>
<dbReference type="AlphaFoldDB" id="K4GB31"/>
<dbReference type="InterPro" id="IPR050965">
    <property type="entry name" value="UPF0336/Enoyl-CoA_hydratase"/>
</dbReference>
<organism evidence="3">
    <name type="scientific">Callorhinchus milii</name>
    <name type="common">Ghost shark</name>
    <dbReference type="NCBI Taxonomy" id="7868"/>
    <lineage>
        <taxon>Eukaryota</taxon>
        <taxon>Metazoa</taxon>
        <taxon>Chordata</taxon>
        <taxon>Craniata</taxon>
        <taxon>Vertebrata</taxon>
        <taxon>Chondrichthyes</taxon>
        <taxon>Holocephali</taxon>
        <taxon>Chimaeriformes</taxon>
        <taxon>Callorhinchidae</taxon>
        <taxon>Callorhinchus</taxon>
    </lineage>
</organism>
<dbReference type="PANTHER" id="PTHR43437">
    <property type="entry name" value="HYDROXYACYL-THIOESTER DEHYDRATASE TYPE 2, MITOCHONDRIAL-RELATED"/>
    <property type="match status" value="1"/>
</dbReference>
<dbReference type="EMBL" id="JX211467">
    <property type="protein sequence ID" value="AFM89781.1"/>
    <property type="molecule type" value="mRNA"/>
</dbReference>
<proteinExistence type="evidence at transcript level"/>
<sequence>MPFSYQIIVPNIFKSSLKMSKWRADHTLNLQNIFLRSVNFQVGEKAELTRAFTQSDVLSFSELTGDTNPVHLSEEYAKASKFGKPIVHGLLVNGLLSALLGTRMPGCIFLSQEIRFLAPLYIGEPVSAITEIIKVKRSIAWIAVSCIVKESEKVVMKGEVKIMLPGVGDQNV</sequence>
<accession>K4GB31</accession>
<dbReference type="InterPro" id="IPR002539">
    <property type="entry name" value="MaoC-like_dom"/>
</dbReference>
<dbReference type="CDD" id="cd03449">
    <property type="entry name" value="R_hydratase"/>
    <property type="match status" value="1"/>
</dbReference>
<dbReference type="EMBL" id="JX211381">
    <property type="protein sequence ID" value="AFM89695.1"/>
    <property type="molecule type" value="mRNA"/>
</dbReference>
<keyword evidence="1" id="KW-0456">Lyase</keyword>
<reference evidence="3" key="1">
    <citation type="journal article" date="2012" name="PLoS ONE">
        <title>Sequencing and Analysis of Full-Length cDNAs, 5'-ESTs and 3'-ESTs from a Cartilaginous Fish, the Elephant Shark (Callorhinchus milii).</title>
        <authorList>
            <person name="Tan Y.Y."/>
            <person name="Kodzius R."/>
            <person name="Tay B.H."/>
            <person name="Tay A."/>
            <person name="Brenner S."/>
            <person name="Venkatesh B."/>
        </authorList>
    </citation>
    <scope>NUCLEOTIDE SEQUENCE</scope>
    <source>
        <tissue evidence="3">Liver</tissue>
    </source>
</reference>
<feature type="domain" description="MaoC-like" evidence="2">
    <location>
        <begin position="45"/>
        <end position="136"/>
    </location>
</feature>
<dbReference type="PANTHER" id="PTHR43437:SF3">
    <property type="entry name" value="HYDROXYACYL-THIOESTER DEHYDRATASE TYPE 2, MITOCHONDRIAL"/>
    <property type="match status" value="1"/>
</dbReference>
<dbReference type="GO" id="GO:0005739">
    <property type="term" value="C:mitochondrion"/>
    <property type="evidence" value="ECO:0007669"/>
    <property type="project" value="TreeGrafter"/>
</dbReference>
<name>K4GB31_CALMI</name>